<evidence type="ECO:0000256" key="5">
    <source>
        <dbReference type="ARBA" id="ARBA00023242"/>
    </source>
</evidence>
<dbReference type="Gene3D" id="4.10.240.10">
    <property type="entry name" value="Zn(2)-C6 fungal-type DNA-binding domain"/>
    <property type="match status" value="1"/>
</dbReference>
<proteinExistence type="predicted"/>
<dbReference type="OrthoDB" id="5423818at2759"/>
<dbReference type="PROSITE" id="PS50048">
    <property type="entry name" value="ZN2_CY6_FUNGAL_2"/>
    <property type="match status" value="1"/>
</dbReference>
<dbReference type="InterPro" id="IPR036864">
    <property type="entry name" value="Zn2-C6_fun-type_DNA-bd_sf"/>
</dbReference>
<evidence type="ECO:0000313" key="8">
    <source>
        <dbReference type="Proteomes" id="UP000799750"/>
    </source>
</evidence>
<evidence type="ECO:0000256" key="3">
    <source>
        <dbReference type="ARBA" id="ARBA00023015"/>
    </source>
</evidence>
<dbReference type="CDD" id="cd00067">
    <property type="entry name" value="GAL4"/>
    <property type="match status" value="1"/>
</dbReference>
<dbReference type="GO" id="GO:0000981">
    <property type="term" value="F:DNA-binding transcription factor activity, RNA polymerase II-specific"/>
    <property type="evidence" value="ECO:0007669"/>
    <property type="project" value="InterPro"/>
</dbReference>
<dbReference type="Pfam" id="PF04082">
    <property type="entry name" value="Fungal_trans"/>
    <property type="match status" value="1"/>
</dbReference>
<evidence type="ECO:0000313" key="7">
    <source>
        <dbReference type="EMBL" id="KAF2493694.1"/>
    </source>
</evidence>
<organism evidence="7 8">
    <name type="scientific">Lophium mytilinum</name>
    <dbReference type="NCBI Taxonomy" id="390894"/>
    <lineage>
        <taxon>Eukaryota</taxon>
        <taxon>Fungi</taxon>
        <taxon>Dikarya</taxon>
        <taxon>Ascomycota</taxon>
        <taxon>Pezizomycotina</taxon>
        <taxon>Dothideomycetes</taxon>
        <taxon>Pleosporomycetidae</taxon>
        <taxon>Mytilinidiales</taxon>
        <taxon>Mytilinidiaceae</taxon>
        <taxon>Lophium</taxon>
    </lineage>
</organism>
<gene>
    <name evidence="7" type="ORF">BU16DRAFT_590343</name>
</gene>
<dbReference type="SMART" id="SM00066">
    <property type="entry name" value="GAL4"/>
    <property type="match status" value="1"/>
</dbReference>
<dbReference type="InterPro" id="IPR001138">
    <property type="entry name" value="Zn2Cys6_DnaBD"/>
</dbReference>
<feature type="domain" description="Zn(2)-C6 fungal-type" evidence="6">
    <location>
        <begin position="45"/>
        <end position="74"/>
    </location>
</feature>
<protein>
    <recommendedName>
        <fullName evidence="6">Zn(2)-C6 fungal-type domain-containing protein</fullName>
    </recommendedName>
</protein>
<evidence type="ECO:0000256" key="2">
    <source>
        <dbReference type="ARBA" id="ARBA00022833"/>
    </source>
</evidence>
<dbReference type="GO" id="GO:0006351">
    <property type="term" value="P:DNA-templated transcription"/>
    <property type="evidence" value="ECO:0007669"/>
    <property type="project" value="InterPro"/>
</dbReference>
<dbReference type="InterPro" id="IPR007219">
    <property type="entry name" value="XnlR_reg_dom"/>
</dbReference>
<dbReference type="GO" id="GO:0003677">
    <property type="term" value="F:DNA binding"/>
    <property type="evidence" value="ECO:0007669"/>
    <property type="project" value="InterPro"/>
</dbReference>
<keyword evidence="8" id="KW-1185">Reference proteome</keyword>
<accession>A0A6A6QNI7</accession>
<keyword evidence="2" id="KW-0862">Zinc</keyword>
<evidence type="ECO:0000256" key="4">
    <source>
        <dbReference type="ARBA" id="ARBA00023163"/>
    </source>
</evidence>
<keyword evidence="5" id="KW-0539">Nucleus</keyword>
<name>A0A6A6QNI7_9PEZI</name>
<reference evidence="7" key="1">
    <citation type="journal article" date="2020" name="Stud. Mycol.">
        <title>101 Dothideomycetes genomes: a test case for predicting lifestyles and emergence of pathogens.</title>
        <authorList>
            <person name="Haridas S."/>
            <person name="Albert R."/>
            <person name="Binder M."/>
            <person name="Bloem J."/>
            <person name="Labutti K."/>
            <person name="Salamov A."/>
            <person name="Andreopoulos B."/>
            <person name="Baker S."/>
            <person name="Barry K."/>
            <person name="Bills G."/>
            <person name="Bluhm B."/>
            <person name="Cannon C."/>
            <person name="Castanera R."/>
            <person name="Culley D."/>
            <person name="Daum C."/>
            <person name="Ezra D."/>
            <person name="Gonzalez J."/>
            <person name="Henrissat B."/>
            <person name="Kuo A."/>
            <person name="Liang C."/>
            <person name="Lipzen A."/>
            <person name="Lutzoni F."/>
            <person name="Magnuson J."/>
            <person name="Mondo S."/>
            <person name="Nolan M."/>
            <person name="Ohm R."/>
            <person name="Pangilinan J."/>
            <person name="Park H.-J."/>
            <person name="Ramirez L."/>
            <person name="Alfaro M."/>
            <person name="Sun H."/>
            <person name="Tritt A."/>
            <person name="Yoshinaga Y."/>
            <person name="Zwiers L.-H."/>
            <person name="Turgeon B."/>
            <person name="Goodwin S."/>
            <person name="Spatafora J."/>
            <person name="Crous P."/>
            <person name="Grigoriev I."/>
        </authorList>
    </citation>
    <scope>NUCLEOTIDE SEQUENCE</scope>
    <source>
        <strain evidence="7">CBS 269.34</strain>
    </source>
</reference>
<dbReference type="Proteomes" id="UP000799750">
    <property type="component" value="Unassembled WGS sequence"/>
</dbReference>
<keyword evidence="1" id="KW-0479">Metal-binding</keyword>
<dbReference type="PANTHER" id="PTHR47660">
    <property type="entry name" value="TRANSCRIPTION FACTOR WITH C2H2 AND ZN(2)-CYS(6) DNA BINDING DOMAIN (EUROFUNG)-RELATED-RELATED"/>
    <property type="match status" value="1"/>
</dbReference>
<dbReference type="AlphaFoldDB" id="A0A6A6QNI7"/>
<sequence length="443" mass="49930">MSSASTDSVHFCDSCSKPFAKASSCKRHISYCRRTQNQNRVRRRSCRACGAAKAKCSFEVPCSRCTRNRTQCIYETPISGSQSSSSIVSTPASSMVPSLPTVEELADGRSTWPIWSSTYSFDENHLWEGGADDFPSNPIPPNEIIRNDRAIIDYPADTILNTSPSRSPTHEDHIPAVSTCTDLAIFPIVASLPRIGAPDPASQRCALFILQGLRSFPHMMLRTETFPPFIHANFHQNWNSHGPALPEALGNCIGVAQMFVSRTSETTPFIWRTIREEQHRLMKQIDTFTKLELVAAIQAFTVSMPPFLRALRRRPMCRHEQVHPSSTWAEWVLAESLRRVAVVWFLFDRIVCIRTAVPCEVTKDFQLLPLPSSKMLWEAPTEEMWRSERIHEKSTTNSGFLSFGDLIDAQRRTQHTESIRKLDAWTSRVDGLSTLLSVATVMV</sequence>
<dbReference type="GO" id="GO:0008270">
    <property type="term" value="F:zinc ion binding"/>
    <property type="evidence" value="ECO:0007669"/>
    <property type="project" value="InterPro"/>
</dbReference>
<dbReference type="SUPFAM" id="SSF57701">
    <property type="entry name" value="Zn2/Cys6 DNA-binding domain"/>
    <property type="match status" value="1"/>
</dbReference>
<dbReference type="EMBL" id="MU004191">
    <property type="protein sequence ID" value="KAF2493694.1"/>
    <property type="molecule type" value="Genomic_DNA"/>
</dbReference>
<evidence type="ECO:0000259" key="6">
    <source>
        <dbReference type="PROSITE" id="PS50048"/>
    </source>
</evidence>
<evidence type="ECO:0000256" key="1">
    <source>
        <dbReference type="ARBA" id="ARBA00022723"/>
    </source>
</evidence>
<keyword evidence="4" id="KW-0804">Transcription</keyword>
<keyword evidence="3" id="KW-0805">Transcription regulation</keyword>
<dbReference type="Pfam" id="PF00172">
    <property type="entry name" value="Zn_clus"/>
    <property type="match status" value="1"/>
</dbReference>
<dbReference type="PANTHER" id="PTHR47660:SF3">
    <property type="entry name" value="FINGER DOMAIN PROTEIN, PUTATIVE (AFU_ORTHOLOGUE AFUA_4G03310)-RELATED"/>
    <property type="match status" value="1"/>
</dbReference>